<dbReference type="InterPro" id="IPR051230">
    <property type="entry name" value="APP-Binding"/>
</dbReference>
<dbReference type="EnsemblMetazoa" id="XM_019998552.1">
    <property type="protein sequence ID" value="XP_019854111.1"/>
    <property type="gene ID" value="LOC100633435"/>
</dbReference>
<dbReference type="PANTHER" id="PTHR12345:SF3">
    <property type="entry name" value="PDZ DOMAIN-CONTAINING PROTEIN"/>
    <property type="match status" value="1"/>
</dbReference>
<dbReference type="SUPFAM" id="SSF50156">
    <property type="entry name" value="PDZ domain-like"/>
    <property type="match status" value="2"/>
</dbReference>
<sequence length="290" mass="30977">MSLYPSLEDMTVSKMAGAQAAATHHAPQRPAISSQPAAPTPGGGGGLYPSLDDYMGLDLQKYSPPAQAQAVVAIASTTAVSTTASGPVSGVANVGVRRAQIKQGVREVVLCKDAKGKCGISFHSQSKGVFICYVQKDSAAAMAGLRFGDQILQINGEVIAGYSEDKVNKLVKKASATNIKFAVRDRPFERTITMQKDSTNHVGFSFKDGEVVAIVKDSSAARNGLLTDHFLTEVNGQNVIGLKDKAIGDIFRESPRTITITIMPKFVYDHMIKNMGSKMKKMMDHSIPDV</sequence>
<dbReference type="CDD" id="cd06794">
    <property type="entry name" value="PDZ2_syntenin-like"/>
    <property type="match status" value="1"/>
</dbReference>
<dbReference type="AlphaFoldDB" id="A0A1X7UID1"/>
<feature type="region of interest" description="Disordered" evidence="2">
    <location>
        <begin position="15"/>
        <end position="45"/>
    </location>
</feature>
<dbReference type="InParanoid" id="A0A1X7UID1"/>
<gene>
    <name evidence="4" type="primary">100633435</name>
</gene>
<evidence type="ECO:0000256" key="1">
    <source>
        <dbReference type="ARBA" id="ARBA00022737"/>
    </source>
</evidence>
<dbReference type="SMART" id="SM00228">
    <property type="entry name" value="PDZ"/>
    <property type="match status" value="2"/>
</dbReference>
<dbReference type="Proteomes" id="UP000007879">
    <property type="component" value="Unassembled WGS sequence"/>
</dbReference>
<dbReference type="Pfam" id="PF00595">
    <property type="entry name" value="PDZ"/>
    <property type="match status" value="1"/>
</dbReference>
<dbReference type="CDD" id="cd06721">
    <property type="entry name" value="PDZ1_syntenin-like"/>
    <property type="match status" value="1"/>
</dbReference>
<organism evidence="4">
    <name type="scientific">Amphimedon queenslandica</name>
    <name type="common">Sponge</name>
    <dbReference type="NCBI Taxonomy" id="400682"/>
    <lineage>
        <taxon>Eukaryota</taxon>
        <taxon>Metazoa</taxon>
        <taxon>Porifera</taxon>
        <taxon>Demospongiae</taxon>
        <taxon>Heteroscleromorpha</taxon>
        <taxon>Haplosclerida</taxon>
        <taxon>Niphatidae</taxon>
        <taxon>Amphimedon</taxon>
    </lineage>
</organism>
<evidence type="ECO:0000259" key="3">
    <source>
        <dbReference type="PROSITE" id="PS50106"/>
    </source>
</evidence>
<name>A0A1X7UID1_AMPQE</name>
<evidence type="ECO:0000256" key="2">
    <source>
        <dbReference type="SAM" id="MobiDB-lite"/>
    </source>
</evidence>
<protein>
    <recommendedName>
        <fullName evidence="3">PDZ domain-containing protein</fullName>
    </recommendedName>
</protein>
<dbReference type="PANTHER" id="PTHR12345">
    <property type="entry name" value="SYNTENIN RELATED"/>
    <property type="match status" value="1"/>
</dbReference>
<reference evidence="5" key="1">
    <citation type="journal article" date="2010" name="Nature">
        <title>The Amphimedon queenslandica genome and the evolution of animal complexity.</title>
        <authorList>
            <person name="Srivastava M."/>
            <person name="Simakov O."/>
            <person name="Chapman J."/>
            <person name="Fahey B."/>
            <person name="Gauthier M.E."/>
            <person name="Mitros T."/>
            <person name="Richards G.S."/>
            <person name="Conaco C."/>
            <person name="Dacre M."/>
            <person name="Hellsten U."/>
            <person name="Larroux C."/>
            <person name="Putnam N.H."/>
            <person name="Stanke M."/>
            <person name="Adamska M."/>
            <person name="Darling A."/>
            <person name="Degnan S.M."/>
            <person name="Oakley T.H."/>
            <person name="Plachetzki D.C."/>
            <person name="Zhai Y."/>
            <person name="Adamski M."/>
            <person name="Calcino A."/>
            <person name="Cummins S.F."/>
            <person name="Goodstein D.M."/>
            <person name="Harris C."/>
            <person name="Jackson D.J."/>
            <person name="Leys S.P."/>
            <person name="Shu S."/>
            <person name="Woodcroft B.J."/>
            <person name="Vervoort M."/>
            <person name="Kosik K.S."/>
            <person name="Manning G."/>
            <person name="Degnan B.M."/>
            <person name="Rokhsar D.S."/>
        </authorList>
    </citation>
    <scope>NUCLEOTIDE SEQUENCE [LARGE SCALE GENOMIC DNA]</scope>
</reference>
<accession>A0A1X7UID1</accession>
<proteinExistence type="predicted"/>
<dbReference type="KEGG" id="aqu:100633435"/>
<keyword evidence="1" id="KW-0677">Repeat</keyword>
<feature type="compositionally biased region" description="Low complexity" evidence="2">
    <location>
        <begin position="16"/>
        <end position="31"/>
    </location>
</feature>
<feature type="domain" description="PDZ" evidence="3">
    <location>
        <begin position="191"/>
        <end position="266"/>
    </location>
</feature>
<evidence type="ECO:0000313" key="5">
    <source>
        <dbReference type="Proteomes" id="UP000007879"/>
    </source>
</evidence>
<dbReference type="OMA" id="HKMIKKA"/>
<keyword evidence="5" id="KW-1185">Reference proteome</keyword>
<dbReference type="InterPro" id="IPR036034">
    <property type="entry name" value="PDZ_sf"/>
</dbReference>
<evidence type="ECO:0000313" key="4">
    <source>
        <dbReference type="EnsemblMetazoa" id="Aqu2.1.27228_001"/>
    </source>
</evidence>
<dbReference type="InterPro" id="IPR001478">
    <property type="entry name" value="PDZ"/>
</dbReference>
<dbReference type="GO" id="GO:0005886">
    <property type="term" value="C:plasma membrane"/>
    <property type="evidence" value="ECO:0007669"/>
    <property type="project" value="TreeGrafter"/>
</dbReference>
<dbReference type="GO" id="GO:0005737">
    <property type="term" value="C:cytoplasm"/>
    <property type="evidence" value="ECO:0007669"/>
    <property type="project" value="TreeGrafter"/>
</dbReference>
<dbReference type="STRING" id="400682.A0A1X7UID1"/>
<dbReference type="Gene3D" id="2.30.42.10">
    <property type="match status" value="2"/>
</dbReference>
<dbReference type="FunFam" id="2.30.42.10:FF:000043">
    <property type="entry name" value="Syntenin-1 isoform X1"/>
    <property type="match status" value="1"/>
</dbReference>
<dbReference type="OrthoDB" id="10059177at2759"/>
<dbReference type="eggNOG" id="KOG0849">
    <property type="taxonomic scope" value="Eukaryota"/>
</dbReference>
<feature type="domain" description="PDZ" evidence="3">
    <location>
        <begin position="107"/>
        <end position="174"/>
    </location>
</feature>
<dbReference type="EnsemblMetazoa" id="Aqu2.1.27228_001">
    <property type="protein sequence ID" value="Aqu2.1.27228_001"/>
    <property type="gene ID" value="Aqu2.1.27228"/>
</dbReference>
<reference evidence="4" key="2">
    <citation type="submission" date="2017-05" db="UniProtKB">
        <authorList>
            <consortium name="EnsemblMetazoa"/>
        </authorList>
    </citation>
    <scope>IDENTIFICATION</scope>
</reference>
<dbReference type="PROSITE" id="PS50106">
    <property type="entry name" value="PDZ"/>
    <property type="match status" value="2"/>
</dbReference>